<name>A0A918N0D1_9ALTE</name>
<feature type="transmembrane region" description="Helical" evidence="5">
    <location>
        <begin position="119"/>
        <end position="137"/>
    </location>
</feature>
<evidence type="ECO:0000256" key="5">
    <source>
        <dbReference type="SAM" id="Phobius"/>
    </source>
</evidence>
<dbReference type="PANTHER" id="PTHR32322">
    <property type="entry name" value="INNER MEMBRANE TRANSPORTER"/>
    <property type="match status" value="1"/>
</dbReference>
<feature type="transmembrane region" description="Helical" evidence="5">
    <location>
        <begin position="95"/>
        <end position="113"/>
    </location>
</feature>
<evidence type="ECO:0000256" key="2">
    <source>
        <dbReference type="ARBA" id="ARBA00022692"/>
    </source>
</evidence>
<keyword evidence="2 5" id="KW-0812">Transmembrane</keyword>
<feature type="transmembrane region" description="Helical" evidence="5">
    <location>
        <begin position="208"/>
        <end position="228"/>
    </location>
</feature>
<evidence type="ECO:0000256" key="1">
    <source>
        <dbReference type="ARBA" id="ARBA00004141"/>
    </source>
</evidence>
<sequence length="256" mass="26539">MALTQTTVSPGVFTEVRLVSGAVTLLLLALLRRQPALKSGSWTGALALFIYAAGFSYAYVGLSTGTGALLLFGAVQLTMMTAGIMNKESFAPPQLLGIVLAILGLVILLLPGVSAPEPGPALLMIVAGIAWGVYSLLGQRAFSGLAVTTGNFLRTLPMVILLGLVLVAVDEPGWDREGVLLAIASGTLASALGYAIWYLVLPSLTASIAATLQLSVPVIAAIAGWAFLSEPISVRMLVASITVLGGIALVIHFRRR</sequence>
<gene>
    <name evidence="7" type="ORF">GCM10007391_34180</name>
</gene>
<dbReference type="InterPro" id="IPR050638">
    <property type="entry name" value="AA-Vitamin_Transporters"/>
</dbReference>
<evidence type="ECO:0000256" key="4">
    <source>
        <dbReference type="ARBA" id="ARBA00023136"/>
    </source>
</evidence>
<evidence type="ECO:0000256" key="3">
    <source>
        <dbReference type="ARBA" id="ARBA00022989"/>
    </source>
</evidence>
<dbReference type="InterPro" id="IPR037185">
    <property type="entry name" value="EmrE-like"/>
</dbReference>
<dbReference type="AlphaFoldDB" id="A0A918N0D1"/>
<dbReference type="Pfam" id="PF00892">
    <property type="entry name" value="EamA"/>
    <property type="match status" value="1"/>
</dbReference>
<comment type="caution">
    <text evidence="7">The sequence shown here is derived from an EMBL/GenBank/DDBJ whole genome shotgun (WGS) entry which is preliminary data.</text>
</comment>
<proteinExistence type="predicted"/>
<evidence type="ECO:0000313" key="7">
    <source>
        <dbReference type="EMBL" id="GGW97261.1"/>
    </source>
</evidence>
<evidence type="ECO:0000259" key="6">
    <source>
        <dbReference type="Pfam" id="PF00892"/>
    </source>
</evidence>
<evidence type="ECO:0000313" key="8">
    <source>
        <dbReference type="Proteomes" id="UP000631300"/>
    </source>
</evidence>
<feature type="domain" description="EamA" evidence="6">
    <location>
        <begin position="121"/>
        <end position="251"/>
    </location>
</feature>
<dbReference type="Proteomes" id="UP000631300">
    <property type="component" value="Unassembled WGS sequence"/>
</dbReference>
<accession>A0A918N0D1</accession>
<dbReference type="EMBL" id="BMXP01000015">
    <property type="protein sequence ID" value="GGW97261.1"/>
    <property type="molecule type" value="Genomic_DNA"/>
</dbReference>
<feature type="transmembrane region" description="Helical" evidence="5">
    <location>
        <begin position="234"/>
        <end position="253"/>
    </location>
</feature>
<keyword evidence="8" id="KW-1185">Reference proteome</keyword>
<feature type="transmembrane region" description="Helical" evidence="5">
    <location>
        <begin position="179"/>
        <end position="201"/>
    </location>
</feature>
<dbReference type="SUPFAM" id="SSF103481">
    <property type="entry name" value="Multidrug resistance efflux transporter EmrE"/>
    <property type="match status" value="2"/>
</dbReference>
<dbReference type="PANTHER" id="PTHR32322:SF9">
    <property type="entry name" value="AMINO-ACID METABOLITE EFFLUX PUMP-RELATED"/>
    <property type="match status" value="1"/>
</dbReference>
<feature type="transmembrane region" description="Helical" evidence="5">
    <location>
        <begin position="12"/>
        <end position="30"/>
    </location>
</feature>
<reference evidence="7" key="2">
    <citation type="submission" date="2020-09" db="EMBL/GenBank/DDBJ databases">
        <authorList>
            <person name="Sun Q."/>
            <person name="Kim S."/>
        </authorList>
    </citation>
    <scope>NUCLEOTIDE SEQUENCE</scope>
    <source>
        <strain evidence="7">KCTC 22164</strain>
    </source>
</reference>
<keyword evidence="4 5" id="KW-0472">Membrane</keyword>
<dbReference type="GO" id="GO:0016020">
    <property type="term" value="C:membrane"/>
    <property type="evidence" value="ECO:0007669"/>
    <property type="project" value="UniProtKB-SubCell"/>
</dbReference>
<reference evidence="7" key="1">
    <citation type="journal article" date="2014" name="Int. J. Syst. Evol. Microbiol.">
        <title>Complete genome sequence of Corynebacterium casei LMG S-19264T (=DSM 44701T), isolated from a smear-ripened cheese.</title>
        <authorList>
            <consortium name="US DOE Joint Genome Institute (JGI-PGF)"/>
            <person name="Walter F."/>
            <person name="Albersmeier A."/>
            <person name="Kalinowski J."/>
            <person name="Ruckert C."/>
        </authorList>
    </citation>
    <scope>NUCLEOTIDE SEQUENCE</scope>
    <source>
        <strain evidence="7">KCTC 22164</strain>
    </source>
</reference>
<organism evidence="7 8">
    <name type="scientific">Alteromonas halophila</name>
    <dbReference type="NCBI Taxonomy" id="516698"/>
    <lineage>
        <taxon>Bacteria</taxon>
        <taxon>Pseudomonadati</taxon>
        <taxon>Pseudomonadota</taxon>
        <taxon>Gammaproteobacteria</taxon>
        <taxon>Alteromonadales</taxon>
        <taxon>Alteromonadaceae</taxon>
        <taxon>Alteromonas/Salinimonas group</taxon>
        <taxon>Alteromonas</taxon>
    </lineage>
</organism>
<feature type="transmembrane region" description="Helical" evidence="5">
    <location>
        <begin position="144"/>
        <end position="167"/>
    </location>
</feature>
<dbReference type="InterPro" id="IPR000620">
    <property type="entry name" value="EamA_dom"/>
</dbReference>
<keyword evidence="3 5" id="KW-1133">Transmembrane helix</keyword>
<comment type="subcellular location">
    <subcellularLocation>
        <location evidence="1">Membrane</location>
        <topology evidence="1">Multi-pass membrane protein</topology>
    </subcellularLocation>
</comment>
<protein>
    <recommendedName>
        <fullName evidence="6">EamA domain-containing protein</fullName>
    </recommendedName>
</protein>